<dbReference type="EMBL" id="CM041533">
    <property type="protein sequence ID" value="KAI3374237.1"/>
    <property type="molecule type" value="Genomic_DNA"/>
</dbReference>
<reference evidence="1" key="1">
    <citation type="submission" date="2022-04" db="EMBL/GenBank/DDBJ databases">
        <title>Jade perch genome.</title>
        <authorList>
            <person name="Chao B."/>
        </authorList>
    </citation>
    <scope>NUCLEOTIDE SEQUENCE</scope>
    <source>
        <strain evidence="1">CB-2022</strain>
    </source>
</reference>
<sequence length="203" mass="21720">MLKVTGSAMPGVVSLLWPGAVFAAAAGGEADTAAPPPAPLHRDELSLYAAAPRQEPRYVEPEAGQLEQSVAAFRKSVEPYTERCQGAYGQIKPKVQAAVRFGTDAFEYLQNPPKDFYPRAGVISFSGVLGLFLARGSRIKKLIYPAGLVAVSAALYYPEQAVVITRSTRDTVYDRAVQGYAALERMLKSPGEAERGAASTTKP</sequence>
<protein>
    <submittedName>
        <fullName evidence="1">Uncharacterized protein</fullName>
    </submittedName>
</protein>
<accession>A0ACB8X2G3</accession>
<comment type="caution">
    <text evidence="1">The sequence shown here is derived from an EMBL/GenBank/DDBJ whole genome shotgun (WGS) entry which is preliminary data.</text>
</comment>
<gene>
    <name evidence="1" type="ORF">L3Q82_006088</name>
</gene>
<evidence type="ECO:0000313" key="2">
    <source>
        <dbReference type="Proteomes" id="UP000831701"/>
    </source>
</evidence>
<evidence type="ECO:0000313" key="1">
    <source>
        <dbReference type="EMBL" id="KAI3374237.1"/>
    </source>
</evidence>
<organism evidence="1 2">
    <name type="scientific">Scortum barcoo</name>
    <name type="common">barcoo grunter</name>
    <dbReference type="NCBI Taxonomy" id="214431"/>
    <lineage>
        <taxon>Eukaryota</taxon>
        <taxon>Metazoa</taxon>
        <taxon>Chordata</taxon>
        <taxon>Craniata</taxon>
        <taxon>Vertebrata</taxon>
        <taxon>Euteleostomi</taxon>
        <taxon>Actinopterygii</taxon>
        <taxon>Neopterygii</taxon>
        <taxon>Teleostei</taxon>
        <taxon>Neoteleostei</taxon>
        <taxon>Acanthomorphata</taxon>
        <taxon>Eupercaria</taxon>
        <taxon>Centrarchiformes</taxon>
        <taxon>Terapontoidei</taxon>
        <taxon>Terapontidae</taxon>
        <taxon>Scortum</taxon>
    </lineage>
</organism>
<keyword evidence="2" id="KW-1185">Reference proteome</keyword>
<proteinExistence type="predicted"/>
<dbReference type="Proteomes" id="UP000831701">
    <property type="component" value="Chromosome 3"/>
</dbReference>
<name>A0ACB8X2G3_9TELE</name>